<accession>A0A1H6FGI4</accession>
<reference evidence="1 2" key="1">
    <citation type="submission" date="2016-10" db="EMBL/GenBank/DDBJ databases">
        <authorList>
            <person name="de Groot N.N."/>
        </authorList>
    </citation>
    <scope>NUCLEOTIDE SEQUENCE [LARGE SCALE GENOMIC DNA]</scope>
    <source>
        <strain evidence="1">MBHS1</strain>
    </source>
</reference>
<evidence type="ECO:0000313" key="1">
    <source>
        <dbReference type="EMBL" id="SEH08114.1"/>
    </source>
</evidence>
<dbReference type="AlphaFoldDB" id="A0A1H6FGI4"/>
<dbReference type="RefSeq" id="WP_103921693.1">
    <property type="nucleotide sequence ID" value="NZ_FMSV02000543.1"/>
</dbReference>
<keyword evidence="2" id="KW-1185">Reference proteome</keyword>
<proteinExistence type="predicted"/>
<evidence type="ECO:0000313" key="2">
    <source>
        <dbReference type="Proteomes" id="UP000236724"/>
    </source>
</evidence>
<protein>
    <submittedName>
        <fullName evidence="1">Uncharacterized protein</fullName>
    </submittedName>
</protein>
<dbReference type="Proteomes" id="UP000236724">
    <property type="component" value="Unassembled WGS sequence"/>
</dbReference>
<gene>
    <name evidence="1" type="ORF">MBHS_04003</name>
</gene>
<sequence>MTTLLNDADLPFDTELTVNVADSSYSKAYYLSPVRAFDNHVEVNRVAKNRKFFHLLSPPDPHPGHGGRIKHFGTAFDLKDTGTWGEPDEETEIPWETHSGRKLQVKLQRWNDLLMRGKIDAPMYEKPFDLVCCQVFDQQDKLVFKNILWLIVFGKRRCKISTAAAYETYRQR</sequence>
<name>A0A1H6FGI4_9GAMM</name>
<organism evidence="1 2">
    <name type="scientific">Candidatus Venteria ishoeyi</name>
    <dbReference type="NCBI Taxonomy" id="1899563"/>
    <lineage>
        <taxon>Bacteria</taxon>
        <taxon>Pseudomonadati</taxon>
        <taxon>Pseudomonadota</taxon>
        <taxon>Gammaproteobacteria</taxon>
        <taxon>Thiotrichales</taxon>
        <taxon>Thiotrichaceae</taxon>
        <taxon>Venteria</taxon>
    </lineage>
</organism>
<dbReference type="OrthoDB" id="143334at2"/>
<dbReference type="EMBL" id="FMSV02000543">
    <property type="protein sequence ID" value="SEH08114.1"/>
    <property type="molecule type" value="Genomic_DNA"/>
</dbReference>